<dbReference type="InterPro" id="IPR001830">
    <property type="entry name" value="Glyco_trans_20"/>
</dbReference>
<dbReference type="EMBL" id="BSNJ01000002">
    <property type="protein sequence ID" value="GLQ19827.1"/>
    <property type="molecule type" value="Genomic_DNA"/>
</dbReference>
<dbReference type="PANTHER" id="PTHR10788">
    <property type="entry name" value="TREHALOSE-6-PHOSPHATE SYNTHASE"/>
    <property type="match status" value="1"/>
</dbReference>
<dbReference type="CDD" id="cd03788">
    <property type="entry name" value="GT20_TPS"/>
    <property type="match status" value="1"/>
</dbReference>
<dbReference type="Gene3D" id="3.40.50.2000">
    <property type="entry name" value="Glycogen Phosphorylase B"/>
    <property type="match status" value="2"/>
</dbReference>
<accession>A0ABQ5UYA4</accession>
<reference evidence="2" key="2">
    <citation type="submission" date="2023-01" db="EMBL/GenBank/DDBJ databases">
        <title>Draft genome sequence of Algimonas porphyrae strain NBRC 108216.</title>
        <authorList>
            <person name="Sun Q."/>
            <person name="Mori K."/>
        </authorList>
    </citation>
    <scope>NUCLEOTIDE SEQUENCE</scope>
    <source>
        <strain evidence="2">NBRC 108216</strain>
    </source>
</reference>
<dbReference type="RefSeq" id="WP_284369842.1">
    <property type="nucleotide sequence ID" value="NZ_BSNJ01000002.1"/>
</dbReference>
<protein>
    <submittedName>
        <fullName evidence="2">Alpha,alpha-trehalose-phosphate synthase (UDP-forming)</fullName>
    </submittedName>
</protein>
<evidence type="ECO:0000256" key="1">
    <source>
        <dbReference type="ARBA" id="ARBA00008799"/>
    </source>
</evidence>
<proteinExistence type="inferred from homology"/>
<comment type="similarity">
    <text evidence="1">Belongs to the glycosyltransferase 20 family.</text>
</comment>
<name>A0ABQ5UYA4_9PROT</name>
<dbReference type="PANTHER" id="PTHR10788:SF106">
    <property type="entry name" value="BCDNA.GH08860"/>
    <property type="match status" value="1"/>
</dbReference>
<keyword evidence="3" id="KW-1185">Reference proteome</keyword>
<dbReference type="Pfam" id="PF00982">
    <property type="entry name" value="Glyco_transf_20"/>
    <property type="match status" value="1"/>
</dbReference>
<evidence type="ECO:0000313" key="3">
    <source>
        <dbReference type="Proteomes" id="UP001161390"/>
    </source>
</evidence>
<evidence type="ECO:0000313" key="2">
    <source>
        <dbReference type="EMBL" id="GLQ19827.1"/>
    </source>
</evidence>
<gene>
    <name evidence="2" type="primary">ostA</name>
    <name evidence="2" type="ORF">GCM10007854_07820</name>
</gene>
<dbReference type="SUPFAM" id="SSF53756">
    <property type="entry name" value="UDP-Glycosyltransferase/glycogen phosphorylase"/>
    <property type="match status" value="1"/>
</dbReference>
<comment type="caution">
    <text evidence="2">The sequence shown here is derived from an EMBL/GenBank/DDBJ whole genome shotgun (WGS) entry which is preliminary data.</text>
</comment>
<organism evidence="2 3">
    <name type="scientific">Algimonas porphyrae</name>
    <dbReference type="NCBI Taxonomy" id="1128113"/>
    <lineage>
        <taxon>Bacteria</taxon>
        <taxon>Pseudomonadati</taxon>
        <taxon>Pseudomonadota</taxon>
        <taxon>Alphaproteobacteria</taxon>
        <taxon>Maricaulales</taxon>
        <taxon>Robiginitomaculaceae</taxon>
        <taxon>Algimonas</taxon>
    </lineage>
</organism>
<dbReference type="Proteomes" id="UP001161390">
    <property type="component" value="Unassembled WGS sequence"/>
</dbReference>
<reference evidence="2" key="1">
    <citation type="journal article" date="2014" name="Int. J. Syst. Evol. Microbiol.">
        <title>Complete genome of a new Firmicutes species belonging to the dominant human colonic microbiota ('Ruminococcus bicirculans') reveals two chromosomes and a selective capacity to utilize plant glucans.</title>
        <authorList>
            <consortium name="NISC Comparative Sequencing Program"/>
            <person name="Wegmann U."/>
            <person name="Louis P."/>
            <person name="Goesmann A."/>
            <person name="Henrissat B."/>
            <person name="Duncan S.H."/>
            <person name="Flint H.J."/>
        </authorList>
    </citation>
    <scope>NUCLEOTIDE SEQUENCE</scope>
    <source>
        <strain evidence="2">NBRC 108216</strain>
    </source>
</reference>
<sequence length="455" mass="51498">MSQLSDNSRLIVVSNRTAVDPESRAGGLAVAVWDSLSKRGGTWIGWSGQLKDYPSSRPRLVEDGAVDFALLDLRKADYDDFYLGYANEVLWPTLHNRLDLAQFDNDSYPAYRRINRHFADCVMDRARDGDFVWVQDYHFFPLARDLRAKGRTGPIGFFLHIPFPAPEIFRAIPDAPDLIQAIAHYDLIGLQTAGDVKNLRDTLIEELGGVALDDDCVRIGEHIVRLRHCPIGIDVDAFRDEVNSEPAQQAVARLSQFLDGRKLMLGVDRMDYSKGLPQRFEAISRLFDTYPDTHGTVNFTQIAPPSRSRVDEYKNLRKRIDRLCGRINGSNGDLDWLPIRYLARGYKREELAGIYRLAKVCLVTPLQDGMNLVAKEYVAAQDADDPGVLVLSKFAGAARQMGDAVIVNPHDLDGTAAAIKMALDMPLAERQRRWQSLYDGIRREDINWWRARYFA</sequence>